<dbReference type="InterPro" id="IPR036589">
    <property type="entry name" value="HCY_dom_sf"/>
</dbReference>
<dbReference type="PANTHER" id="PTHR11103">
    <property type="entry name" value="SLR1189 PROTEIN"/>
    <property type="match status" value="1"/>
</dbReference>
<dbReference type="AlphaFoldDB" id="A0A2A6E3Y1"/>
<evidence type="ECO:0000256" key="4">
    <source>
        <dbReference type="ARBA" id="ARBA00022630"/>
    </source>
</evidence>
<dbReference type="InterPro" id="IPR003171">
    <property type="entry name" value="Mehydrof_redctse-like"/>
</dbReference>
<proteinExistence type="predicted"/>
<evidence type="ECO:0000313" key="12">
    <source>
        <dbReference type="Proteomes" id="UP000243688"/>
    </source>
</evidence>
<evidence type="ECO:0000256" key="5">
    <source>
        <dbReference type="ARBA" id="ARBA00022679"/>
    </source>
</evidence>
<dbReference type="NCBIfam" id="NF006396">
    <property type="entry name" value="PRK08645.1"/>
    <property type="match status" value="1"/>
</dbReference>
<dbReference type="GO" id="GO:0032259">
    <property type="term" value="P:methylation"/>
    <property type="evidence" value="ECO:0007669"/>
    <property type="project" value="UniProtKB-KW"/>
</dbReference>
<feature type="region of interest" description="Disordered" evidence="9">
    <location>
        <begin position="311"/>
        <end position="331"/>
    </location>
</feature>
<comment type="pathway">
    <text evidence="2">One-carbon metabolism; tetrahydrofolate interconversion.</text>
</comment>
<accession>A0A2A6E3Y1</accession>
<comment type="cofactor">
    <cofactor evidence="1">
        <name>FAD</name>
        <dbReference type="ChEBI" id="CHEBI:57692"/>
    </cofactor>
</comment>
<evidence type="ECO:0000256" key="7">
    <source>
        <dbReference type="ARBA" id="ARBA00023002"/>
    </source>
</evidence>
<feature type="compositionally biased region" description="Basic and acidic residues" evidence="9">
    <location>
        <begin position="318"/>
        <end position="327"/>
    </location>
</feature>
<dbReference type="PROSITE" id="PS50970">
    <property type="entry name" value="HCY"/>
    <property type="match status" value="1"/>
</dbReference>
<feature type="binding site" evidence="8">
    <location>
        <position position="274"/>
    </location>
    <ligand>
        <name>Zn(2+)</name>
        <dbReference type="ChEBI" id="CHEBI:29105"/>
    </ligand>
</feature>
<keyword evidence="3 8" id="KW-0489">Methyltransferase</keyword>
<dbReference type="InterPro" id="IPR003726">
    <property type="entry name" value="HCY_dom"/>
</dbReference>
<comment type="caution">
    <text evidence="11">The sequence shown here is derived from an EMBL/GenBank/DDBJ whole genome shotgun (WGS) entry which is preliminary data.</text>
</comment>
<comment type="cofactor">
    <cofactor evidence="8">
        <name>Zn(2+)</name>
        <dbReference type="ChEBI" id="CHEBI:29105"/>
    </cofactor>
</comment>
<keyword evidence="8" id="KW-0479">Metal-binding</keyword>
<dbReference type="InterPro" id="IPR029041">
    <property type="entry name" value="FAD-linked_oxidoreductase-like"/>
</dbReference>
<evidence type="ECO:0000259" key="10">
    <source>
        <dbReference type="PROSITE" id="PS50970"/>
    </source>
</evidence>
<gene>
    <name evidence="11" type="ORF">BLM47_01135</name>
</gene>
<evidence type="ECO:0000256" key="3">
    <source>
        <dbReference type="ARBA" id="ARBA00022603"/>
    </source>
</evidence>
<keyword evidence="5 8" id="KW-0808">Transferase</keyword>
<dbReference type="SUPFAM" id="SSF82282">
    <property type="entry name" value="Homocysteine S-methyltransferase"/>
    <property type="match status" value="1"/>
</dbReference>
<dbReference type="Pfam" id="PF02574">
    <property type="entry name" value="S-methyl_trans"/>
    <property type="match status" value="1"/>
</dbReference>
<dbReference type="GO" id="GO:0035999">
    <property type="term" value="P:tetrahydrofolate interconversion"/>
    <property type="evidence" value="ECO:0007669"/>
    <property type="project" value="UniProtKB-UniPathway"/>
</dbReference>
<dbReference type="Pfam" id="PF02219">
    <property type="entry name" value="MTHFR"/>
    <property type="match status" value="1"/>
</dbReference>
<evidence type="ECO:0000256" key="6">
    <source>
        <dbReference type="ARBA" id="ARBA00022827"/>
    </source>
</evidence>
<keyword evidence="8" id="KW-0862">Zinc</keyword>
<dbReference type="CDD" id="cd00537">
    <property type="entry name" value="MTHFR"/>
    <property type="match status" value="1"/>
</dbReference>
<keyword evidence="6" id="KW-0274">FAD</keyword>
<keyword evidence="7" id="KW-0560">Oxidoreductase</keyword>
<feature type="binding site" evidence="8">
    <location>
        <position position="275"/>
    </location>
    <ligand>
        <name>Zn(2+)</name>
        <dbReference type="ChEBI" id="CHEBI:29105"/>
    </ligand>
</feature>
<sequence>MTEKLDLRRALAERVLVGDGALGTLLYQMGFPVGISYEELNLTRPDVIADVHRRYREAGASVIETNTFSANRLKLARFGLERRVADINRAGVRLARKAAGPDGYVAGSVGPIRTQGQRHASLRDLRSAYREQIEALLEEGVDAIMLETFEDVDELELAVETVRRLSDVPVVAQLALEDVDATPSGRPVADAIAALRDAGADVVGFNCRIGPSRMVRLLEAIPAPLRASVPFSVYPNAGFAEYVEGKFRYGTPPEYFSEIAVRFVERGARLIGGCCGTTPEHVAAIAQALQGVRPADDGAVRASGWRMEIRTAAGDGPEGGRGEKSDADTGSAAATAVPTLLDLVRTRHTVVVELDPPRDLDMSKFMEAAKTLRDAGVDALTMADNSLAMTRMSNLAAGFLVKERLGVRPLIHIACRDRNLIGTQSHLMGLHALGIDHVLAITGDPARFGDLPGASSVYDLTSVELIRMIKQLNEGISFSGKPLKHRARFVVGCAFNPNVKHLDKALERLEKKIEAGADFVMTQPVYDPALIETVGEAARRLPVPVFLGIMPVVSEANAVYLHNEVPGIRLPDAVLRRMAGLKGERGREEGIRIAKELLDVAIGLFHGIYLMTPMLFSSMTAELTRYVWRMTGRAAAGLPTCSSG</sequence>
<feature type="domain" description="Hcy-binding" evidence="10">
    <location>
        <begin position="4"/>
        <end position="289"/>
    </location>
</feature>
<keyword evidence="4" id="KW-0285">Flavoprotein</keyword>
<dbReference type="PANTHER" id="PTHR11103:SF18">
    <property type="entry name" value="SLR1189 PROTEIN"/>
    <property type="match status" value="1"/>
</dbReference>
<dbReference type="UniPathway" id="UPA00193"/>
<evidence type="ECO:0000256" key="1">
    <source>
        <dbReference type="ARBA" id="ARBA00001974"/>
    </source>
</evidence>
<reference evidence="11 12" key="1">
    <citation type="submission" date="2016-12" db="EMBL/GenBank/DDBJ databases">
        <title>Candidatus Reconcilibacillus cellulovorans genome.</title>
        <authorList>
            <person name="Kolinko S."/>
            <person name="Wu Y.-W."/>
            <person name="Tachea F."/>
            <person name="Denzel E."/>
            <person name="Hiras J."/>
            <person name="Baecker N."/>
            <person name="Chan L.J."/>
            <person name="Eichorst S.A."/>
            <person name="Frey D."/>
            <person name="Adams P.D."/>
            <person name="Pray T."/>
            <person name="Tanjore D."/>
            <person name="Petzold C.J."/>
            <person name="Gladden J.M."/>
            <person name="Simmons B.A."/>
            <person name="Singer S.W."/>
        </authorList>
    </citation>
    <scope>NUCLEOTIDE SEQUENCE [LARGE SCALE GENOMIC DNA]</scope>
    <source>
        <strain evidence="11">JTherm</strain>
    </source>
</reference>
<dbReference type="EMBL" id="MOXJ01000001">
    <property type="protein sequence ID" value="PDO11734.1"/>
    <property type="molecule type" value="Genomic_DNA"/>
</dbReference>
<evidence type="ECO:0000256" key="2">
    <source>
        <dbReference type="ARBA" id="ARBA00004777"/>
    </source>
</evidence>
<dbReference type="GO" id="GO:0046872">
    <property type="term" value="F:metal ion binding"/>
    <property type="evidence" value="ECO:0007669"/>
    <property type="project" value="UniProtKB-KW"/>
</dbReference>
<dbReference type="Gene3D" id="3.20.20.220">
    <property type="match status" value="1"/>
</dbReference>
<protein>
    <submittedName>
        <fullName evidence="11">Bifunctional homocysteine S-methyltransferase/methylenetetrahydrofolate reductase</fullName>
    </submittedName>
</protein>
<evidence type="ECO:0000313" key="11">
    <source>
        <dbReference type="EMBL" id="PDO11734.1"/>
    </source>
</evidence>
<feature type="binding site" evidence="8">
    <location>
        <position position="207"/>
    </location>
    <ligand>
        <name>Zn(2+)</name>
        <dbReference type="ChEBI" id="CHEBI:29105"/>
    </ligand>
</feature>
<dbReference type="GO" id="GO:0006555">
    <property type="term" value="P:methionine metabolic process"/>
    <property type="evidence" value="ECO:0007669"/>
    <property type="project" value="InterPro"/>
</dbReference>
<organism evidence="11 12">
    <name type="scientific">Candidatus Reconcilbacillus cellulovorans</name>
    <dbReference type="NCBI Taxonomy" id="1906605"/>
    <lineage>
        <taxon>Bacteria</taxon>
        <taxon>Bacillati</taxon>
        <taxon>Bacillota</taxon>
        <taxon>Bacilli</taxon>
        <taxon>Bacillales</taxon>
        <taxon>Paenibacillaceae</taxon>
        <taxon>Candidatus Reconcilbacillus</taxon>
    </lineage>
</organism>
<dbReference type="GO" id="GO:0008168">
    <property type="term" value="F:methyltransferase activity"/>
    <property type="evidence" value="ECO:0007669"/>
    <property type="project" value="UniProtKB-UniRule"/>
</dbReference>
<dbReference type="SUPFAM" id="SSF51730">
    <property type="entry name" value="FAD-linked oxidoreductase"/>
    <property type="match status" value="1"/>
</dbReference>
<evidence type="ECO:0000256" key="9">
    <source>
        <dbReference type="SAM" id="MobiDB-lite"/>
    </source>
</evidence>
<name>A0A2A6E3Y1_9BACL</name>
<dbReference type="Gene3D" id="3.20.20.330">
    <property type="entry name" value="Homocysteine-binding-like domain"/>
    <property type="match status" value="1"/>
</dbReference>
<dbReference type="GO" id="GO:0004489">
    <property type="term" value="F:methylenetetrahydrofolate reductase [NAD(P)H] activity"/>
    <property type="evidence" value="ECO:0007669"/>
    <property type="project" value="InterPro"/>
</dbReference>
<dbReference type="Proteomes" id="UP000243688">
    <property type="component" value="Unassembled WGS sequence"/>
</dbReference>
<evidence type="ECO:0000256" key="8">
    <source>
        <dbReference type="PROSITE-ProRule" id="PRU00333"/>
    </source>
</evidence>